<dbReference type="InterPro" id="IPR012042">
    <property type="entry name" value="NeuTTM/CthTTM-like"/>
</dbReference>
<dbReference type="SMART" id="SM01118">
    <property type="entry name" value="CYTH"/>
    <property type="match status" value="1"/>
</dbReference>
<name>A0A3B0ZCS6_9ZZZZ</name>
<proteinExistence type="predicted"/>
<dbReference type="InterPro" id="IPR023577">
    <property type="entry name" value="CYTH_domain"/>
</dbReference>
<protein>
    <submittedName>
        <fullName evidence="2">Adenylate cyclase</fullName>
        <ecNumber evidence="2">4.6.1.1</ecNumber>
    </submittedName>
</protein>
<dbReference type="EC" id="4.6.1.1" evidence="2"/>
<keyword evidence="2" id="KW-0456">Lyase</keyword>
<dbReference type="CDD" id="cd07891">
    <property type="entry name" value="CYTH-like_CthTTM-like_1"/>
    <property type="match status" value="1"/>
</dbReference>
<evidence type="ECO:0000259" key="1">
    <source>
        <dbReference type="PROSITE" id="PS51707"/>
    </source>
</evidence>
<gene>
    <name evidence="2" type="ORF">MNBD_GAMMA23-323</name>
</gene>
<dbReference type="PANTHER" id="PTHR40114:SF1">
    <property type="entry name" value="SLR0698 PROTEIN"/>
    <property type="match status" value="1"/>
</dbReference>
<dbReference type="GO" id="GO:0004016">
    <property type="term" value="F:adenylate cyclase activity"/>
    <property type="evidence" value="ECO:0007669"/>
    <property type="project" value="UniProtKB-EC"/>
</dbReference>
<dbReference type="InterPro" id="IPR033469">
    <property type="entry name" value="CYTH-like_dom_sf"/>
</dbReference>
<dbReference type="EMBL" id="UOFT01000006">
    <property type="protein sequence ID" value="VAW91215.1"/>
    <property type="molecule type" value="Genomic_DNA"/>
</dbReference>
<dbReference type="PANTHER" id="PTHR40114">
    <property type="entry name" value="SLR0698 PROTEIN"/>
    <property type="match status" value="1"/>
</dbReference>
<dbReference type="SUPFAM" id="SSF55154">
    <property type="entry name" value="CYTH-like phosphatases"/>
    <property type="match status" value="1"/>
</dbReference>
<dbReference type="Gene3D" id="2.40.320.10">
    <property type="entry name" value="Hypothetical Protein Pfu-838710-001"/>
    <property type="match status" value="1"/>
</dbReference>
<dbReference type="PROSITE" id="PS51707">
    <property type="entry name" value="CYTH"/>
    <property type="match status" value="1"/>
</dbReference>
<evidence type="ECO:0000313" key="2">
    <source>
        <dbReference type="EMBL" id="VAW91215.1"/>
    </source>
</evidence>
<dbReference type="PIRSF" id="PIRSF016487">
    <property type="entry name" value="CYTH_UCP016487"/>
    <property type="match status" value="1"/>
</dbReference>
<sequence length="157" mass="18191">MGIEIERKFLLKNDNWKQDVSTSAVIKQGYLAGSDKSSVRIRIEGDKANINIKSMTLAITRQEYEYSIPLDDAEKLLQDLCEQPQINKTRYIVKYKEHKWEIDVFSGDNEGLVVAEIELKSEDEAFSIPEWIGEEVSEQVKYYNVNLIKYPFSSWSS</sequence>
<accession>A0A3B0ZCS6</accession>
<organism evidence="2">
    <name type="scientific">hydrothermal vent metagenome</name>
    <dbReference type="NCBI Taxonomy" id="652676"/>
    <lineage>
        <taxon>unclassified sequences</taxon>
        <taxon>metagenomes</taxon>
        <taxon>ecological metagenomes</taxon>
    </lineage>
</organism>
<dbReference type="AlphaFoldDB" id="A0A3B0ZCS6"/>
<dbReference type="Pfam" id="PF01928">
    <property type="entry name" value="CYTH"/>
    <property type="match status" value="1"/>
</dbReference>
<feature type="domain" description="CYTH" evidence="1">
    <location>
        <begin position="2"/>
        <end position="149"/>
    </location>
</feature>
<reference evidence="2" key="1">
    <citation type="submission" date="2018-06" db="EMBL/GenBank/DDBJ databases">
        <authorList>
            <person name="Zhirakovskaya E."/>
        </authorList>
    </citation>
    <scope>NUCLEOTIDE SEQUENCE</scope>
</reference>